<protein>
    <recommendedName>
        <fullName evidence="4">Secreted protein</fullName>
    </recommendedName>
</protein>
<evidence type="ECO:0000313" key="2">
    <source>
        <dbReference type="EMBL" id="MDH5834474.1"/>
    </source>
</evidence>
<evidence type="ECO:0000256" key="1">
    <source>
        <dbReference type="SAM" id="MobiDB-lite"/>
    </source>
</evidence>
<keyword evidence="3" id="KW-1185">Reference proteome</keyword>
<dbReference type="Proteomes" id="UP001156873">
    <property type="component" value="Unassembled WGS sequence"/>
</dbReference>
<evidence type="ECO:0000313" key="3">
    <source>
        <dbReference type="Proteomes" id="UP001156873"/>
    </source>
</evidence>
<dbReference type="EMBL" id="JARXRO010000018">
    <property type="protein sequence ID" value="MDH5834474.1"/>
    <property type="molecule type" value="Genomic_DNA"/>
</dbReference>
<feature type="compositionally biased region" description="Basic and acidic residues" evidence="1">
    <location>
        <begin position="84"/>
        <end position="95"/>
    </location>
</feature>
<proteinExistence type="predicted"/>
<gene>
    <name evidence="2" type="ORF">QFW81_11140</name>
</gene>
<accession>A0ABT6JUV6</accession>
<organism evidence="2 3">
    <name type="scientific">Luteimonas kalidii</name>
    <dbReference type="NCBI Taxonomy" id="3042025"/>
    <lineage>
        <taxon>Bacteria</taxon>
        <taxon>Pseudomonadati</taxon>
        <taxon>Pseudomonadota</taxon>
        <taxon>Gammaproteobacteria</taxon>
        <taxon>Lysobacterales</taxon>
        <taxon>Lysobacteraceae</taxon>
        <taxon>Luteimonas</taxon>
    </lineage>
</organism>
<name>A0ABT6JUV6_9GAMM</name>
<feature type="region of interest" description="Disordered" evidence="1">
    <location>
        <begin position="43"/>
        <end position="104"/>
    </location>
</feature>
<reference evidence="2 3" key="1">
    <citation type="submission" date="2023-04" db="EMBL/GenBank/DDBJ databases">
        <title>Luteimonas sp. M1R5S59.</title>
        <authorList>
            <person name="Sun J.-Q."/>
        </authorList>
    </citation>
    <scope>NUCLEOTIDE SEQUENCE [LARGE SCALE GENOMIC DNA]</scope>
    <source>
        <strain evidence="2 3">M1R5S59</strain>
    </source>
</reference>
<evidence type="ECO:0008006" key="4">
    <source>
        <dbReference type="Google" id="ProtNLM"/>
    </source>
</evidence>
<sequence length="119" mass="12444">MDSMRAIPPIVLLMLLLALPGCGDRGDRGESAERVPLAGKVAGEEVAAGGESDARIRGDASRLSSRTGEGGPDEASADQRHRRGDPDCARIETRTRSVASVSGGPMQMIMVTECVPAKK</sequence>
<dbReference type="RefSeq" id="WP_280578854.1">
    <property type="nucleotide sequence ID" value="NZ_JARXRO010000018.1"/>
</dbReference>
<comment type="caution">
    <text evidence="2">The sequence shown here is derived from an EMBL/GenBank/DDBJ whole genome shotgun (WGS) entry which is preliminary data.</text>
</comment>